<keyword evidence="1" id="KW-0472">Membrane</keyword>
<dbReference type="EMBL" id="MT898277">
    <property type="protein sequence ID" value="QOS24781.1"/>
    <property type="molecule type" value="Genomic_DNA"/>
</dbReference>
<feature type="transmembrane region" description="Helical" evidence="1">
    <location>
        <begin position="12"/>
        <end position="32"/>
    </location>
</feature>
<feature type="transmembrane region" description="Helical" evidence="1">
    <location>
        <begin position="72"/>
        <end position="94"/>
    </location>
</feature>
<feature type="transmembrane region" description="Helical" evidence="1">
    <location>
        <begin position="198"/>
        <end position="229"/>
    </location>
</feature>
<evidence type="ECO:0000313" key="2">
    <source>
        <dbReference type="EMBL" id="QOS24781.1"/>
    </source>
</evidence>
<feature type="transmembrane region" description="Helical" evidence="1">
    <location>
        <begin position="44"/>
        <end position="65"/>
    </location>
</feature>
<feature type="transmembrane region" description="Helical" evidence="1">
    <location>
        <begin position="106"/>
        <end position="128"/>
    </location>
</feature>
<feature type="transmembrane region" description="Helical" evidence="1">
    <location>
        <begin position="140"/>
        <end position="161"/>
    </location>
</feature>
<reference evidence="2" key="1">
    <citation type="submission" date="2020-08" db="EMBL/GenBank/DDBJ databases">
        <title>Genetic structure, function and evolution of capsule biosynthesis loci in Vibrio parahaemolyticus.</title>
        <authorList>
            <person name="Li L."/>
            <person name="Bian S."/>
        </authorList>
    </citation>
    <scope>NUCLEOTIDE SEQUENCE</scope>
    <source>
        <strain evidence="2">VP308</strain>
    </source>
</reference>
<protein>
    <submittedName>
        <fullName evidence="2">Uncharacterized protein</fullName>
    </submittedName>
</protein>
<feature type="transmembrane region" description="Helical" evidence="1">
    <location>
        <begin position="173"/>
        <end position="191"/>
    </location>
</feature>
<sequence length="402" mass="47850">MKIVLSKTSTTKIISYISVVVYFWLYILMYWFGVKGVIPFEMGLHRSIINLLSLVIILVFFIELIKKPRLEIYDISFFAFILLVSFLILTHHYFDQKLSDMNGVSVMKYTIFIVVQYLVCFFIGKYFFIPFNELKRKFLIFGHVICCIVLFSFMSDEGIIIDVTDMEHGQKGIYLFTSEYLAFFSFFLVASCNSRKEIIITILICSLLIFCFISRSALFVFMVSSWLLYFKHYKFTSIVFLVLLLTSVFINIDYLYEHYPRMFFFLDYMNDVSFKGREVQKEVGYMSLYNNLFWGDYGGQVKTLGYVGEYIHNIISYWRQFGVISFVLIIYMVFYKPLLLFFNDNRRNSFEYNLFYMMVIYVCLQSVFSRSFSWPFLFLYIGLVSAYIENKKYNYDAMGKSI</sequence>
<feature type="transmembrane region" description="Helical" evidence="1">
    <location>
        <begin position="321"/>
        <end position="342"/>
    </location>
</feature>
<proteinExistence type="predicted"/>
<keyword evidence="1" id="KW-0812">Transmembrane</keyword>
<accession>A0A7M1WCU0</accession>
<feature type="transmembrane region" description="Helical" evidence="1">
    <location>
        <begin position="235"/>
        <end position="256"/>
    </location>
</feature>
<keyword evidence="1" id="KW-1133">Transmembrane helix</keyword>
<name>A0A7M1WCU0_VIBPH</name>
<organism evidence="2">
    <name type="scientific">Vibrio parahaemolyticus</name>
    <dbReference type="NCBI Taxonomy" id="670"/>
    <lineage>
        <taxon>Bacteria</taxon>
        <taxon>Pseudomonadati</taxon>
        <taxon>Pseudomonadota</taxon>
        <taxon>Gammaproteobacteria</taxon>
        <taxon>Vibrionales</taxon>
        <taxon>Vibrionaceae</taxon>
        <taxon>Vibrio</taxon>
    </lineage>
</organism>
<dbReference type="RefSeq" id="WP_025577737.1">
    <property type="nucleotide sequence ID" value="NZ_JAQBIZ010000010.1"/>
</dbReference>
<evidence type="ECO:0000256" key="1">
    <source>
        <dbReference type="SAM" id="Phobius"/>
    </source>
</evidence>
<gene>
    <name evidence="2" type="ORF">VP308_00026</name>
</gene>
<feature type="transmembrane region" description="Helical" evidence="1">
    <location>
        <begin position="354"/>
        <end position="383"/>
    </location>
</feature>
<dbReference type="AlphaFoldDB" id="A0A7M1WCU0"/>